<feature type="region of interest" description="Disordered" evidence="1">
    <location>
        <begin position="1"/>
        <end position="50"/>
    </location>
</feature>
<evidence type="ECO:0000313" key="3">
    <source>
        <dbReference type="Proteomes" id="UP000762676"/>
    </source>
</evidence>
<gene>
    <name evidence="2" type="ORF">ElyMa_007030400</name>
</gene>
<dbReference type="AlphaFoldDB" id="A0AAV4JTB5"/>
<protein>
    <submittedName>
        <fullName evidence="2">Uncharacterized protein</fullName>
    </submittedName>
</protein>
<organism evidence="2 3">
    <name type="scientific">Elysia marginata</name>
    <dbReference type="NCBI Taxonomy" id="1093978"/>
    <lineage>
        <taxon>Eukaryota</taxon>
        <taxon>Metazoa</taxon>
        <taxon>Spiralia</taxon>
        <taxon>Lophotrochozoa</taxon>
        <taxon>Mollusca</taxon>
        <taxon>Gastropoda</taxon>
        <taxon>Heterobranchia</taxon>
        <taxon>Euthyneura</taxon>
        <taxon>Panpulmonata</taxon>
        <taxon>Sacoglossa</taxon>
        <taxon>Placobranchoidea</taxon>
        <taxon>Plakobranchidae</taxon>
        <taxon>Elysia</taxon>
    </lineage>
</organism>
<dbReference type="Proteomes" id="UP000762676">
    <property type="component" value="Unassembled WGS sequence"/>
</dbReference>
<reference evidence="2 3" key="1">
    <citation type="journal article" date="2021" name="Elife">
        <title>Chloroplast acquisition without the gene transfer in kleptoplastic sea slugs, Plakobranchus ocellatus.</title>
        <authorList>
            <person name="Maeda T."/>
            <person name="Takahashi S."/>
            <person name="Yoshida T."/>
            <person name="Shimamura S."/>
            <person name="Takaki Y."/>
            <person name="Nagai Y."/>
            <person name="Toyoda A."/>
            <person name="Suzuki Y."/>
            <person name="Arimoto A."/>
            <person name="Ishii H."/>
            <person name="Satoh N."/>
            <person name="Nishiyama T."/>
            <person name="Hasebe M."/>
            <person name="Maruyama T."/>
            <person name="Minagawa J."/>
            <person name="Obokata J."/>
            <person name="Shigenobu S."/>
        </authorList>
    </citation>
    <scope>NUCLEOTIDE SEQUENCE [LARGE SCALE GENOMIC DNA]</scope>
</reference>
<feature type="non-terminal residue" evidence="2">
    <location>
        <position position="1"/>
    </location>
</feature>
<sequence length="136" mass="14735">DDAGREDDFGGSDTDDGGGNDTDDDGGNVTHDDDDGNDLGPPLGSISKPGLQERAALHGLRMTKASRPHTPSFITFDLSLTAFKKEDTSETVFRQEFAQLREKYAAYKEAFTDGSKSEKVAAASFYPKDPDEPDQK</sequence>
<feature type="non-terminal residue" evidence="2">
    <location>
        <position position="136"/>
    </location>
</feature>
<name>A0AAV4JTB5_9GAST</name>
<keyword evidence="3" id="KW-1185">Reference proteome</keyword>
<proteinExistence type="predicted"/>
<comment type="caution">
    <text evidence="2">The sequence shown here is derived from an EMBL/GenBank/DDBJ whole genome shotgun (WGS) entry which is preliminary data.</text>
</comment>
<evidence type="ECO:0000313" key="2">
    <source>
        <dbReference type="EMBL" id="GFS25576.1"/>
    </source>
</evidence>
<accession>A0AAV4JTB5</accession>
<dbReference type="EMBL" id="BMAT01014048">
    <property type="protein sequence ID" value="GFS25576.1"/>
    <property type="molecule type" value="Genomic_DNA"/>
</dbReference>
<feature type="compositionally biased region" description="Acidic residues" evidence="1">
    <location>
        <begin position="1"/>
        <end position="37"/>
    </location>
</feature>
<feature type="region of interest" description="Disordered" evidence="1">
    <location>
        <begin position="112"/>
        <end position="136"/>
    </location>
</feature>
<evidence type="ECO:0000256" key="1">
    <source>
        <dbReference type="SAM" id="MobiDB-lite"/>
    </source>
</evidence>